<dbReference type="GeneID" id="106166753"/>
<dbReference type="KEGG" id="lak:106166753"/>
<dbReference type="Proteomes" id="UP000085678">
    <property type="component" value="Unplaced"/>
</dbReference>
<dbReference type="PANTHER" id="PTHR47160:SF8">
    <property type="entry name" value="MULE TRANSPOSASE DOMAIN-CONTAINING PROTEIN"/>
    <property type="match status" value="1"/>
</dbReference>
<evidence type="ECO:0000259" key="1">
    <source>
        <dbReference type="Pfam" id="PF10551"/>
    </source>
</evidence>
<dbReference type="Pfam" id="PF10551">
    <property type="entry name" value="MULE"/>
    <property type="match status" value="1"/>
</dbReference>
<dbReference type="PANTHER" id="PTHR47160">
    <property type="entry name" value="PUTATIVE-RELATED"/>
    <property type="match status" value="1"/>
</dbReference>
<dbReference type="OrthoDB" id="6277327at2759"/>
<dbReference type="AlphaFoldDB" id="A0A1S3IS09"/>
<dbReference type="RefSeq" id="XP_013400858.1">
    <property type="nucleotide sequence ID" value="XM_013545404.1"/>
</dbReference>
<reference evidence="3" key="1">
    <citation type="submission" date="2025-08" db="UniProtKB">
        <authorList>
            <consortium name="RefSeq"/>
        </authorList>
    </citation>
    <scope>IDENTIFICATION</scope>
    <source>
        <tissue evidence="3">Gonads</tissue>
    </source>
</reference>
<evidence type="ECO:0000313" key="2">
    <source>
        <dbReference type="Proteomes" id="UP000085678"/>
    </source>
</evidence>
<feature type="domain" description="MULE transposase" evidence="1">
    <location>
        <begin position="40"/>
        <end position="137"/>
    </location>
</feature>
<evidence type="ECO:0000313" key="3">
    <source>
        <dbReference type="RefSeq" id="XP_013400858.1"/>
    </source>
</evidence>
<proteinExistence type="predicted"/>
<accession>A0A1S3IS09</accession>
<organism evidence="2 3">
    <name type="scientific">Lingula anatina</name>
    <name type="common">Brachiopod</name>
    <name type="synonym">Lingula unguis</name>
    <dbReference type="NCBI Taxonomy" id="7574"/>
    <lineage>
        <taxon>Eukaryota</taxon>
        <taxon>Metazoa</taxon>
        <taxon>Spiralia</taxon>
        <taxon>Lophotrochozoa</taxon>
        <taxon>Brachiopoda</taxon>
        <taxon>Linguliformea</taxon>
        <taxon>Lingulata</taxon>
        <taxon>Lingulida</taxon>
        <taxon>Linguloidea</taxon>
        <taxon>Lingulidae</taxon>
        <taxon>Lingula</taxon>
    </lineage>
</organism>
<protein>
    <submittedName>
        <fullName evidence="3">Uncharacterized protein LOC106166753</fullName>
    </submittedName>
</protein>
<gene>
    <name evidence="3" type="primary">LOC106166753</name>
</gene>
<dbReference type="InParanoid" id="A0A1S3IS09"/>
<sequence>MNEPRLEPGVRRGHVLVIQVGSLCVCDGRNLNILRHCQTVYIDGTFRVCPRPYTQLLVIVGNFHGYGLPLVHALIGQRTVGHYRQVLQAVCRRTRELTHHRWRPTLVVTDFEIGLQNAVQTEIPTADVRGCYFHFSQALWRKIQEIGLSNAYINNDRVKALVRKVMALGYLPLPLVRLNYNLLLQERGTRRQMRRTPALQEFLQCVSLTYVDRGATFNIPSWNVFKRGMEQRTNNIVESIHRAFSGAVQVRHHMFWNFLRHLKDQQAITEQRITAARNGNAPPPRNRKWRDL</sequence>
<name>A0A1S3IS09_LINAN</name>
<dbReference type="InterPro" id="IPR018289">
    <property type="entry name" value="MULE_transposase_dom"/>
</dbReference>
<keyword evidence="2" id="KW-1185">Reference proteome</keyword>